<dbReference type="GO" id="GO:0016363">
    <property type="term" value="C:nuclear matrix"/>
    <property type="evidence" value="ECO:0007669"/>
    <property type="project" value="UniProtKB-SubCell"/>
</dbReference>
<dbReference type="InterPro" id="IPR045098">
    <property type="entry name" value="Fyv10_fam"/>
</dbReference>
<proteinExistence type="predicted"/>
<evidence type="ECO:0000256" key="8">
    <source>
        <dbReference type="ARBA" id="ARBA00023057"/>
    </source>
</evidence>
<dbReference type="Proteomes" id="UP000046393">
    <property type="component" value="Unplaced"/>
</dbReference>
<evidence type="ECO:0000256" key="6">
    <source>
        <dbReference type="ARBA" id="ARBA00022771"/>
    </source>
</evidence>
<evidence type="ECO:0000259" key="12">
    <source>
        <dbReference type="PROSITE" id="PS51867"/>
    </source>
</evidence>
<dbReference type="GO" id="GO:0043161">
    <property type="term" value="P:proteasome-mediated ubiquitin-dependent protein catabolic process"/>
    <property type="evidence" value="ECO:0007669"/>
    <property type="project" value="InterPro"/>
</dbReference>
<evidence type="ECO:0000259" key="11">
    <source>
        <dbReference type="PROSITE" id="PS50897"/>
    </source>
</evidence>
<keyword evidence="6 10" id="KW-0863">Zinc-finger</keyword>
<protein>
    <recommendedName>
        <fullName evidence="3">E3 ubiquitin-protein transferase MAEA</fullName>
    </recommendedName>
    <alternativeName>
        <fullName evidence="9">Macrophage erythroblast attacher</fullName>
    </alternativeName>
</protein>
<dbReference type="Pfam" id="PF08513">
    <property type="entry name" value="LisH"/>
    <property type="match status" value="1"/>
</dbReference>
<organism evidence="13 14">
    <name type="scientific">Syphacia muris</name>
    <dbReference type="NCBI Taxonomy" id="451379"/>
    <lineage>
        <taxon>Eukaryota</taxon>
        <taxon>Metazoa</taxon>
        <taxon>Ecdysozoa</taxon>
        <taxon>Nematoda</taxon>
        <taxon>Chromadorea</taxon>
        <taxon>Rhabditida</taxon>
        <taxon>Spirurina</taxon>
        <taxon>Oxyuridomorpha</taxon>
        <taxon>Oxyuroidea</taxon>
        <taxon>Oxyuridae</taxon>
        <taxon>Syphacia</taxon>
    </lineage>
</organism>
<dbReference type="InterPro" id="IPR024964">
    <property type="entry name" value="CTLH/CRA"/>
</dbReference>
<evidence type="ECO:0000256" key="2">
    <source>
        <dbReference type="ARBA" id="ARBA00004496"/>
    </source>
</evidence>
<reference evidence="14" key="1">
    <citation type="submission" date="2017-02" db="UniProtKB">
        <authorList>
            <consortium name="WormBaseParasite"/>
        </authorList>
    </citation>
    <scope>IDENTIFICATION</scope>
</reference>
<dbReference type="InterPro" id="IPR006594">
    <property type="entry name" value="LisH"/>
</dbReference>
<keyword evidence="5" id="KW-0479">Metal-binding</keyword>
<dbReference type="GO" id="GO:0005737">
    <property type="term" value="C:cytoplasm"/>
    <property type="evidence" value="ECO:0007669"/>
    <property type="project" value="UniProtKB-SubCell"/>
</dbReference>
<keyword evidence="13" id="KW-1185">Reference proteome</keyword>
<accession>A0A0N5AP93</accession>
<dbReference type="GO" id="GO:0043249">
    <property type="term" value="P:erythrocyte maturation"/>
    <property type="evidence" value="ECO:0007669"/>
    <property type="project" value="UniProtKB-KW"/>
</dbReference>
<keyword evidence="8" id="KW-0265">Erythrocyte maturation</keyword>
<evidence type="ECO:0000256" key="10">
    <source>
        <dbReference type="PROSITE-ProRule" id="PRU01215"/>
    </source>
</evidence>
<dbReference type="PROSITE" id="PS51867">
    <property type="entry name" value="ZF_RING_GID"/>
    <property type="match status" value="1"/>
</dbReference>
<dbReference type="PANTHER" id="PTHR12170">
    <property type="entry name" value="MACROPHAGE ERYTHROBLAST ATTACHER-RELATED"/>
    <property type="match status" value="1"/>
</dbReference>
<dbReference type="GO" id="GO:0061630">
    <property type="term" value="F:ubiquitin protein ligase activity"/>
    <property type="evidence" value="ECO:0007669"/>
    <property type="project" value="InterPro"/>
</dbReference>
<dbReference type="PROSITE" id="PS50897">
    <property type="entry name" value="CTLH"/>
    <property type="match status" value="1"/>
</dbReference>
<dbReference type="InterPro" id="IPR044063">
    <property type="entry name" value="ZF_RING_GID"/>
</dbReference>
<evidence type="ECO:0000256" key="7">
    <source>
        <dbReference type="ARBA" id="ARBA00022833"/>
    </source>
</evidence>
<evidence type="ECO:0000256" key="1">
    <source>
        <dbReference type="ARBA" id="ARBA00004109"/>
    </source>
</evidence>
<dbReference type="SMART" id="SM00668">
    <property type="entry name" value="CTLH"/>
    <property type="match status" value="1"/>
</dbReference>
<evidence type="ECO:0000313" key="14">
    <source>
        <dbReference type="WBParaSite" id="SMUV_0000646101-mRNA-1"/>
    </source>
</evidence>
<sequence>MNPVTKVDEITALEYSALKVPYELLNKKFRIAQKAIERHNYRVKEAGAQLLQKFHDEKDGDVVPVKKIAGYAKALLERLEMLQQCLPQTVNDEFSMAKLLESRLHYLKGANSGDRWAVDTWRQQRVDRLIIDYLLRSGYFETAQKLAEHSDVQDMCNKTIFEIARQVEDSLSRHETDRCMEWILDNKSKLRRLKSNFEVIVRIQECIELVKKGENIQAVLYARKHFSNLSPQLWTSTLPLQKLMEYSTFNACLCMGISAMKTPYCKPDSLSRCPVCQPEINELADDLPFAHSLNSKLICAYSGEPLDENNPPYMLPNGRVYGQRAIELLCKDSYIRCPRTNEVFPLNTVVRVFVL</sequence>
<dbReference type="Pfam" id="PF10607">
    <property type="entry name" value="CTLH"/>
    <property type="match status" value="1"/>
</dbReference>
<comment type="subcellular location">
    <subcellularLocation>
        <location evidence="2">Cytoplasm</location>
    </subcellularLocation>
    <subcellularLocation>
        <location evidence="1">Nucleus matrix</location>
    </subcellularLocation>
</comment>
<dbReference type="GO" id="GO:0034657">
    <property type="term" value="C:GID complex"/>
    <property type="evidence" value="ECO:0007669"/>
    <property type="project" value="TreeGrafter"/>
</dbReference>
<feature type="domain" description="RING-Gid-type" evidence="12">
    <location>
        <begin position="273"/>
        <end position="340"/>
    </location>
</feature>
<keyword evidence="4" id="KW-0963">Cytoplasm</keyword>
<name>A0A0N5AP93_9BILA</name>
<dbReference type="GO" id="GO:0008270">
    <property type="term" value="F:zinc ion binding"/>
    <property type="evidence" value="ECO:0007669"/>
    <property type="project" value="UniProtKB-KW"/>
</dbReference>
<dbReference type="CDD" id="cd16659">
    <property type="entry name" value="RING-Ubox_Emp"/>
    <property type="match status" value="1"/>
</dbReference>
<dbReference type="AlphaFoldDB" id="A0A0N5AP93"/>
<feature type="domain" description="CTLH" evidence="11">
    <location>
        <begin position="160"/>
        <end position="217"/>
    </location>
</feature>
<keyword evidence="7" id="KW-0862">Zinc</keyword>
<evidence type="ECO:0000256" key="4">
    <source>
        <dbReference type="ARBA" id="ARBA00022490"/>
    </source>
</evidence>
<dbReference type="PROSITE" id="PS50896">
    <property type="entry name" value="LISH"/>
    <property type="match status" value="1"/>
</dbReference>
<evidence type="ECO:0000256" key="9">
    <source>
        <dbReference type="ARBA" id="ARBA00029678"/>
    </source>
</evidence>
<evidence type="ECO:0000256" key="5">
    <source>
        <dbReference type="ARBA" id="ARBA00022723"/>
    </source>
</evidence>
<dbReference type="InterPro" id="IPR006595">
    <property type="entry name" value="CTLH_C"/>
</dbReference>
<evidence type="ECO:0000256" key="3">
    <source>
        <dbReference type="ARBA" id="ARBA00014384"/>
    </source>
</evidence>
<dbReference type="PANTHER" id="PTHR12170:SF2">
    <property type="entry name" value="E3 UBIQUITIN-PROTEIN TRANSFERASE MAEA"/>
    <property type="match status" value="1"/>
</dbReference>
<dbReference type="SMART" id="SM00667">
    <property type="entry name" value="LisH"/>
    <property type="match status" value="1"/>
</dbReference>
<dbReference type="STRING" id="451379.A0A0N5AP93"/>
<evidence type="ECO:0000313" key="13">
    <source>
        <dbReference type="Proteomes" id="UP000046393"/>
    </source>
</evidence>
<feature type="zinc finger region" description="RING-Gid-type" evidence="10">
    <location>
        <begin position="273"/>
        <end position="340"/>
    </location>
</feature>
<dbReference type="WBParaSite" id="SMUV_0000646101-mRNA-1">
    <property type="protein sequence ID" value="SMUV_0000646101-mRNA-1"/>
    <property type="gene ID" value="SMUV_0000646101"/>
</dbReference>